<organism evidence="1 2">
    <name type="scientific">Cuscuta epithymum</name>
    <dbReference type="NCBI Taxonomy" id="186058"/>
    <lineage>
        <taxon>Eukaryota</taxon>
        <taxon>Viridiplantae</taxon>
        <taxon>Streptophyta</taxon>
        <taxon>Embryophyta</taxon>
        <taxon>Tracheophyta</taxon>
        <taxon>Spermatophyta</taxon>
        <taxon>Magnoliopsida</taxon>
        <taxon>eudicotyledons</taxon>
        <taxon>Gunneridae</taxon>
        <taxon>Pentapetalae</taxon>
        <taxon>asterids</taxon>
        <taxon>lamiids</taxon>
        <taxon>Solanales</taxon>
        <taxon>Convolvulaceae</taxon>
        <taxon>Cuscuteae</taxon>
        <taxon>Cuscuta</taxon>
        <taxon>Cuscuta subgen. Cuscuta</taxon>
    </lineage>
</organism>
<evidence type="ECO:0000313" key="1">
    <source>
        <dbReference type="EMBL" id="CAH9114337.1"/>
    </source>
</evidence>
<evidence type="ECO:0008006" key="3">
    <source>
        <dbReference type="Google" id="ProtNLM"/>
    </source>
</evidence>
<comment type="caution">
    <text evidence="1">The sequence shown here is derived from an EMBL/GenBank/DDBJ whole genome shotgun (WGS) entry which is preliminary data.</text>
</comment>
<accession>A0AAV0E0U5</accession>
<dbReference type="Proteomes" id="UP001152523">
    <property type="component" value="Unassembled WGS sequence"/>
</dbReference>
<protein>
    <recommendedName>
        <fullName evidence="3">Reverse transcriptase domain-containing protein</fullName>
    </recommendedName>
</protein>
<evidence type="ECO:0000313" key="2">
    <source>
        <dbReference type="Proteomes" id="UP001152523"/>
    </source>
</evidence>
<dbReference type="AlphaFoldDB" id="A0AAV0E0U5"/>
<dbReference type="EMBL" id="CAMAPF010000222">
    <property type="protein sequence ID" value="CAH9114337.1"/>
    <property type="molecule type" value="Genomic_DNA"/>
</dbReference>
<proteinExistence type="predicted"/>
<keyword evidence="2" id="KW-1185">Reference proteome</keyword>
<reference evidence="1" key="1">
    <citation type="submission" date="2022-07" db="EMBL/GenBank/DDBJ databases">
        <authorList>
            <person name="Macas J."/>
            <person name="Novak P."/>
            <person name="Neumann P."/>
        </authorList>
    </citation>
    <scope>NUCLEOTIDE SEQUENCE</scope>
</reference>
<sequence length="134" mass="14853">MINASEGFSRGLKARMAQGIIKPYWLGSAGYSVSHLGFADDLLVFINGDSRSTLNFKNFVSEYQSASGQTVNLEKNNFITGKGATYRSSTIAKALGMRKSSLPMKYLGANLHKGRNRFQYCSHIIRHFDSKMSS</sequence>
<name>A0AAV0E0U5_9ASTE</name>
<gene>
    <name evidence="1" type="ORF">CEPIT_LOCUS20695</name>
</gene>
<dbReference type="PANTHER" id="PTHR33116:SF80">
    <property type="entry name" value="REVERSE TRANSCRIPTASE ZINC-BINDING DOMAIN-CONTAINING PROTEIN"/>
    <property type="match status" value="1"/>
</dbReference>
<dbReference type="PANTHER" id="PTHR33116">
    <property type="entry name" value="REVERSE TRANSCRIPTASE ZINC-BINDING DOMAIN-CONTAINING PROTEIN-RELATED-RELATED"/>
    <property type="match status" value="1"/>
</dbReference>